<feature type="compositionally biased region" description="Polar residues" evidence="1">
    <location>
        <begin position="28"/>
        <end position="50"/>
    </location>
</feature>
<organism evidence="2 3">
    <name type="scientific">Tetragonisca angustula</name>
    <dbReference type="NCBI Taxonomy" id="166442"/>
    <lineage>
        <taxon>Eukaryota</taxon>
        <taxon>Metazoa</taxon>
        <taxon>Ecdysozoa</taxon>
        <taxon>Arthropoda</taxon>
        <taxon>Hexapoda</taxon>
        <taxon>Insecta</taxon>
        <taxon>Pterygota</taxon>
        <taxon>Neoptera</taxon>
        <taxon>Endopterygota</taxon>
        <taxon>Hymenoptera</taxon>
        <taxon>Apocrita</taxon>
        <taxon>Aculeata</taxon>
        <taxon>Apoidea</taxon>
        <taxon>Anthophila</taxon>
        <taxon>Apidae</taxon>
        <taxon>Tetragonisca</taxon>
    </lineage>
</organism>
<evidence type="ECO:0000256" key="1">
    <source>
        <dbReference type="SAM" id="MobiDB-lite"/>
    </source>
</evidence>
<reference evidence="2 3" key="1">
    <citation type="submission" date="2024-05" db="EMBL/GenBank/DDBJ databases">
        <title>The nuclear and mitochondrial genome assemblies of Tetragonisca angustula (Apidae: Meliponini), a tiny yet remarkable pollinator in the Neotropics.</title>
        <authorList>
            <person name="Ferrari R."/>
            <person name="Ricardo P.C."/>
            <person name="Dias F.C."/>
            <person name="Araujo N.S."/>
            <person name="Soares D.O."/>
            <person name="Zhou Q.-S."/>
            <person name="Zhu C.-D."/>
            <person name="Coutinho L."/>
            <person name="Airas M.C."/>
            <person name="Batista T.M."/>
        </authorList>
    </citation>
    <scope>NUCLEOTIDE SEQUENCE [LARGE SCALE GENOMIC DNA]</scope>
    <source>
        <strain evidence="2">ASF017062</strain>
        <tissue evidence="2">Abdomen</tissue>
    </source>
</reference>
<feature type="compositionally biased region" description="Basic and acidic residues" evidence="1">
    <location>
        <begin position="398"/>
        <end position="420"/>
    </location>
</feature>
<feature type="compositionally biased region" description="Basic and acidic residues" evidence="1">
    <location>
        <begin position="127"/>
        <end position="140"/>
    </location>
</feature>
<dbReference type="EMBL" id="JAWNGG020000295">
    <property type="protein sequence ID" value="KAK9294961.1"/>
    <property type="molecule type" value="Genomic_DNA"/>
</dbReference>
<evidence type="ECO:0000313" key="3">
    <source>
        <dbReference type="Proteomes" id="UP001432146"/>
    </source>
</evidence>
<feature type="region of interest" description="Disordered" evidence="1">
    <location>
        <begin position="552"/>
        <end position="592"/>
    </location>
</feature>
<evidence type="ECO:0000313" key="2">
    <source>
        <dbReference type="EMBL" id="KAK9294961.1"/>
    </source>
</evidence>
<feature type="region of interest" description="Disordered" evidence="1">
    <location>
        <begin position="264"/>
        <end position="287"/>
    </location>
</feature>
<feature type="region of interest" description="Disordered" evidence="1">
    <location>
        <begin position="383"/>
        <end position="437"/>
    </location>
</feature>
<protein>
    <submittedName>
        <fullName evidence="2">Uncharacterized protein</fullName>
    </submittedName>
</protein>
<feature type="region of interest" description="Disordered" evidence="1">
    <location>
        <begin position="19"/>
        <end position="150"/>
    </location>
</feature>
<feature type="compositionally biased region" description="Low complexity" evidence="1">
    <location>
        <begin position="273"/>
        <end position="283"/>
    </location>
</feature>
<dbReference type="AlphaFoldDB" id="A0AAW0ZC35"/>
<name>A0AAW0ZC35_9HYME</name>
<comment type="caution">
    <text evidence="2">The sequence shown here is derived from an EMBL/GenBank/DDBJ whole genome shotgun (WGS) entry which is preliminary data.</text>
</comment>
<gene>
    <name evidence="2" type="ORF">QLX08_010600</name>
</gene>
<feature type="compositionally biased region" description="Basic residues" evidence="1">
    <location>
        <begin position="566"/>
        <end position="585"/>
    </location>
</feature>
<sequence length="730" mass="83252">MLHSRATAALMRLKEMDKKYNIKRNEGTRIQSNVSTESSLENSPRSSQVKSKALNGKQDRSVLPITDAEKKIRPKISPRSRMEIKIPFIDARNDESSSINDSTTSKKSPKTSPKIRSITENDVSIEMQEKSERSRSKESPKSLSNLETNSRYKAKIPMIGSGDSPRSNDYFSVATVFSRRSDDSEIISEAVKSVNETSFRKSSERSNEPEAIAAEDSILLLNYADSIEVIKTSEEKSEIVTEQTNTINKDISTREVSLKEEQKATYEDDTFEEASSSVESSSSVDEKLKNNLEEDTVISGVKQIKITPHKQTEIVQRIEIEIDEDKGKEIVELIAPKIMQSTSECDIGLDEELSNYVKTTENVDEAVPINLLKLSKQVKSTKKHVRRKKYRKLSNENTEERSDSSVASEHERLTERKENSVESFTSTKSVKNGKKNQKETCLPIQRYKEKHINKIADGKLKTEIEDGSLETDLNEDKFLRETPKQSDVTSTLRKLNKDAINAIVRRNRVQAFVETPDKFRPCKNCGTIVKLPSAGEANNAVDYDGDDSSLENFKAGKNSSHDQRIKQKKAKYKKVSKSSKSRKSNCGKIDGKHSRFDCRQTHRLRKQAVAIRLQQEREDIRNYLMELEHTRLEFTPGTMFSQLPAFKPLEFPKIAAFTKPEESSKFKVKDEIAELQERIVTIRQWLKDQYILYRDYSSLAQTVNSKYIPSSLEDAKKTIRQLQRATIKNR</sequence>
<feature type="compositionally biased region" description="Polar residues" evidence="1">
    <location>
        <begin position="421"/>
        <end position="430"/>
    </location>
</feature>
<accession>A0AAW0ZC35</accession>
<keyword evidence="3" id="KW-1185">Reference proteome</keyword>
<dbReference type="Proteomes" id="UP001432146">
    <property type="component" value="Unassembled WGS sequence"/>
</dbReference>
<feature type="compositionally biased region" description="Basic residues" evidence="1">
    <location>
        <begin position="383"/>
        <end position="392"/>
    </location>
</feature>
<proteinExistence type="predicted"/>
<feature type="compositionally biased region" description="Low complexity" evidence="1">
    <location>
        <begin position="102"/>
        <end position="114"/>
    </location>
</feature>